<dbReference type="Proteomes" id="UP001159363">
    <property type="component" value="Chromosome 1"/>
</dbReference>
<keyword evidence="2" id="KW-1185">Reference proteome</keyword>
<gene>
    <name evidence="1" type="ORF">PR048_002643</name>
</gene>
<accession>A0ABQ9IKW7</accession>
<dbReference type="PANTHER" id="PTHR47326">
    <property type="entry name" value="TRANSPOSABLE ELEMENT TC3 TRANSPOSASE-LIKE PROTEIN"/>
    <property type="match status" value="1"/>
</dbReference>
<comment type="caution">
    <text evidence="1">The sequence shown here is derived from an EMBL/GenBank/DDBJ whole genome shotgun (WGS) entry which is preliminary data.</text>
</comment>
<proteinExistence type="predicted"/>
<sequence>MYSMSEQRDMHYMYDLADGKALWARVLYAERFPNMQCPRTFSRIHQCLREIGSFERCVSDVGRPREVGSIELEERVLRDVDAIPDDSTRCIEVRESVSHVTVWRIMYENLLYLYHPQRVEVLKVADFEPRRTFCRRMLQKCVVFMNLLVFILFSDEADLTRNTNYHNSST</sequence>
<dbReference type="EMBL" id="JARBHB010000001">
    <property type="protein sequence ID" value="KAJ8897297.1"/>
    <property type="molecule type" value="Genomic_DNA"/>
</dbReference>
<dbReference type="PANTHER" id="PTHR47326:SF1">
    <property type="entry name" value="HTH PSQ-TYPE DOMAIN-CONTAINING PROTEIN"/>
    <property type="match status" value="1"/>
</dbReference>
<evidence type="ECO:0000313" key="2">
    <source>
        <dbReference type="Proteomes" id="UP001159363"/>
    </source>
</evidence>
<protein>
    <submittedName>
        <fullName evidence="1">Uncharacterized protein</fullName>
    </submittedName>
</protein>
<name>A0ABQ9IKW7_9NEOP</name>
<reference evidence="1 2" key="1">
    <citation type="submission" date="2023-02" db="EMBL/GenBank/DDBJ databases">
        <title>LHISI_Scaffold_Assembly.</title>
        <authorList>
            <person name="Stuart O.P."/>
            <person name="Cleave R."/>
            <person name="Magrath M.J.L."/>
            <person name="Mikheyev A.S."/>
        </authorList>
    </citation>
    <scope>NUCLEOTIDE SEQUENCE [LARGE SCALE GENOMIC DNA]</scope>
    <source>
        <strain evidence="1">Daus_M_001</strain>
        <tissue evidence="1">Leg muscle</tissue>
    </source>
</reference>
<evidence type="ECO:0000313" key="1">
    <source>
        <dbReference type="EMBL" id="KAJ8897297.1"/>
    </source>
</evidence>
<organism evidence="1 2">
    <name type="scientific">Dryococelus australis</name>
    <dbReference type="NCBI Taxonomy" id="614101"/>
    <lineage>
        <taxon>Eukaryota</taxon>
        <taxon>Metazoa</taxon>
        <taxon>Ecdysozoa</taxon>
        <taxon>Arthropoda</taxon>
        <taxon>Hexapoda</taxon>
        <taxon>Insecta</taxon>
        <taxon>Pterygota</taxon>
        <taxon>Neoptera</taxon>
        <taxon>Polyneoptera</taxon>
        <taxon>Phasmatodea</taxon>
        <taxon>Verophasmatodea</taxon>
        <taxon>Anareolatae</taxon>
        <taxon>Phasmatidae</taxon>
        <taxon>Eurycanthinae</taxon>
        <taxon>Dryococelus</taxon>
    </lineage>
</organism>